<dbReference type="CDD" id="cd06225">
    <property type="entry name" value="HAMP"/>
    <property type="match status" value="1"/>
</dbReference>
<dbReference type="Pfam" id="PF00672">
    <property type="entry name" value="HAMP"/>
    <property type="match status" value="1"/>
</dbReference>
<dbReference type="SMART" id="SM00304">
    <property type="entry name" value="HAMP"/>
    <property type="match status" value="1"/>
</dbReference>
<dbReference type="SUPFAM" id="SSF47384">
    <property type="entry name" value="Homodimeric domain of signal transducing histidine kinase"/>
    <property type="match status" value="1"/>
</dbReference>
<evidence type="ECO:0000256" key="4">
    <source>
        <dbReference type="ARBA" id="ARBA00022553"/>
    </source>
</evidence>
<gene>
    <name evidence="14" type="ORF">OHU17_08480</name>
</gene>
<dbReference type="InterPro" id="IPR005467">
    <property type="entry name" value="His_kinase_dom"/>
</dbReference>
<evidence type="ECO:0000256" key="8">
    <source>
        <dbReference type="ARBA" id="ARBA00022989"/>
    </source>
</evidence>
<reference evidence="14" key="1">
    <citation type="submission" date="2022-10" db="EMBL/GenBank/DDBJ databases">
        <title>The complete genomes of actinobacterial strains from the NBC collection.</title>
        <authorList>
            <person name="Joergensen T.S."/>
            <person name="Alvarez Arevalo M."/>
            <person name="Sterndorff E.B."/>
            <person name="Faurdal D."/>
            <person name="Vuksanovic O."/>
            <person name="Mourched A.-S."/>
            <person name="Charusanti P."/>
            <person name="Shaw S."/>
            <person name="Blin K."/>
            <person name="Weber T."/>
        </authorList>
    </citation>
    <scope>NUCLEOTIDE SEQUENCE</scope>
    <source>
        <strain evidence="14">NBC_00283</strain>
    </source>
</reference>
<dbReference type="Gene3D" id="1.10.287.130">
    <property type="match status" value="1"/>
</dbReference>
<dbReference type="InterPro" id="IPR003594">
    <property type="entry name" value="HATPase_dom"/>
</dbReference>
<dbReference type="PANTHER" id="PTHR45436">
    <property type="entry name" value="SENSOR HISTIDINE KINASE YKOH"/>
    <property type="match status" value="1"/>
</dbReference>
<dbReference type="SUPFAM" id="SSF158472">
    <property type="entry name" value="HAMP domain-like"/>
    <property type="match status" value="1"/>
</dbReference>
<dbReference type="EC" id="2.7.13.3" evidence="3"/>
<evidence type="ECO:0000256" key="2">
    <source>
        <dbReference type="ARBA" id="ARBA00004236"/>
    </source>
</evidence>
<dbReference type="SUPFAM" id="SSF55874">
    <property type="entry name" value="ATPase domain of HSP90 chaperone/DNA topoisomerase II/histidine kinase"/>
    <property type="match status" value="1"/>
</dbReference>
<name>A0ABZ1RGI4_9ACTN</name>
<dbReference type="PROSITE" id="PS50109">
    <property type="entry name" value="HIS_KIN"/>
    <property type="match status" value="1"/>
</dbReference>
<keyword evidence="11" id="KW-0732">Signal</keyword>
<sequence>MRRIAPLGLRTRLIAAFLLVAAISAATSAALTYREARTAILKQSQDTAVSSMRDLVGRLSLPLPPRPDELKSACADLARSSQPHSWMVYAEYAGNTVSSAESPNSTVITDELRAEARTRPNGAVQRVRKGKEVYLTFAMPATFKHNDRTQSSGLVFYGVMPLATEQTTVQAMVVAARDGALPALGIAVIPALLAARSVLKPVRRLRHAALSLGRGKLDTRIEVKGSDELADLARTFNETASALEGSVEELRQAEARARRFAADVSHELRTPLAGMLAVTEVLDEEAVHLDSDTAAALRLITAETGKLAALVEDLMEISRFDARAAELHADEVDVAEFVRKTLERRHWQDRVATELPAGLRARLDPRRFDVVLANLVGNALRHGGADVHVSAAEEQRPDGARLVVRVADSGPGIDPEVLPHIFDRFYKADAARTRSAGSGLGLAITLENVRLHGGAVRAANRDGGGALFTVEMPLEAAV</sequence>
<feature type="domain" description="Histidine kinase" evidence="12">
    <location>
        <begin position="263"/>
        <end position="476"/>
    </location>
</feature>
<keyword evidence="15" id="KW-1185">Reference proteome</keyword>
<evidence type="ECO:0000256" key="3">
    <source>
        <dbReference type="ARBA" id="ARBA00012438"/>
    </source>
</evidence>
<dbReference type="InterPro" id="IPR036097">
    <property type="entry name" value="HisK_dim/P_sf"/>
</dbReference>
<evidence type="ECO:0000259" key="13">
    <source>
        <dbReference type="PROSITE" id="PS50885"/>
    </source>
</evidence>
<dbReference type="EMBL" id="CP108057">
    <property type="protein sequence ID" value="WUO45868.1"/>
    <property type="molecule type" value="Genomic_DNA"/>
</dbReference>
<comment type="catalytic activity">
    <reaction evidence="1">
        <text>ATP + protein L-histidine = ADP + protein N-phospho-L-histidine.</text>
        <dbReference type="EC" id="2.7.13.3"/>
    </reaction>
</comment>
<keyword evidence="9" id="KW-0902">Two-component regulatory system</keyword>
<dbReference type="InterPro" id="IPR004358">
    <property type="entry name" value="Sig_transdc_His_kin-like_C"/>
</dbReference>
<proteinExistence type="predicted"/>
<dbReference type="PANTHER" id="PTHR45436:SF5">
    <property type="entry name" value="SENSOR HISTIDINE KINASE TRCS"/>
    <property type="match status" value="1"/>
</dbReference>
<feature type="signal peptide" evidence="11">
    <location>
        <begin position="1"/>
        <end position="29"/>
    </location>
</feature>
<dbReference type="SMART" id="SM00387">
    <property type="entry name" value="HATPase_c"/>
    <property type="match status" value="1"/>
</dbReference>
<dbReference type="Pfam" id="PF02518">
    <property type="entry name" value="HATPase_c"/>
    <property type="match status" value="1"/>
</dbReference>
<keyword evidence="14" id="KW-0067">ATP-binding</keyword>
<comment type="subcellular location">
    <subcellularLocation>
        <location evidence="2">Cell membrane</location>
    </subcellularLocation>
</comment>
<dbReference type="Proteomes" id="UP001432075">
    <property type="component" value="Chromosome"/>
</dbReference>
<accession>A0ABZ1RGI4</accession>
<evidence type="ECO:0000259" key="12">
    <source>
        <dbReference type="PROSITE" id="PS50109"/>
    </source>
</evidence>
<dbReference type="GO" id="GO:0005524">
    <property type="term" value="F:ATP binding"/>
    <property type="evidence" value="ECO:0007669"/>
    <property type="project" value="UniProtKB-KW"/>
</dbReference>
<feature type="chain" id="PRO_5046527918" description="histidine kinase" evidence="11">
    <location>
        <begin position="30"/>
        <end position="478"/>
    </location>
</feature>
<keyword evidence="10" id="KW-0472">Membrane</keyword>
<keyword evidence="7" id="KW-0418">Kinase</keyword>
<keyword evidence="5" id="KW-0808">Transferase</keyword>
<evidence type="ECO:0000313" key="15">
    <source>
        <dbReference type="Proteomes" id="UP001432075"/>
    </source>
</evidence>
<dbReference type="InterPro" id="IPR036890">
    <property type="entry name" value="HATPase_C_sf"/>
</dbReference>
<evidence type="ECO:0000256" key="10">
    <source>
        <dbReference type="ARBA" id="ARBA00023136"/>
    </source>
</evidence>
<feature type="domain" description="HAMP" evidence="13">
    <location>
        <begin position="196"/>
        <end position="248"/>
    </location>
</feature>
<evidence type="ECO:0000313" key="14">
    <source>
        <dbReference type="EMBL" id="WUO45868.1"/>
    </source>
</evidence>
<dbReference type="Pfam" id="PF00512">
    <property type="entry name" value="HisKA"/>
    <property type="match status" value="1"/>
</dbReference>
<keyword evidence="4" id="KW-0597">Phosphoprotein</keyword>
<dbReference type="Gene3D" id="6.10.340.10">
    <property type="match status" value="1"/>
</dbReference>
<dbReference type="Gene3D" id="3.30.565.10">
    <property type="entry name" value="Histidine kinase-like ATPase, C-terminal domain"/>
    <property type="match status" value="1"/>
</dbReference>
<keyword evidence="8" id="KW-1133">Transmembrane helix</keyword>
<dbReference type="CDD" id="cd00075">
    <property type="entry name" value="HATPase"/>
    <property type="match status" value="1"/>
</dbReference>
<dbReference type="InterPro" id="IPR003661">
    <property type="entry name" value="HisK_dim/P_dom"/>
</dbReference>
<evidence type="ECO:0000256" key="6">
    <source>
        <dbReference type="ARBA" id="ARBA00022692"/>
    </source>
</evidence>
<protein>
    <recommendedName>
        <fullName evidence="3">histidine kinase</fullName>
        <ecNumber evidence="3">2.7.13.3</ecNumber>
    </recommendedName>
</protein>
<dbReference type="CDD" id="cd00082">
    <property type="entry name" value="HisKA"/>
    <property type="match status" value="1"/>
</dbReference>
<dbReference type="PRINTS" id="PR00344">
    <property type="entry name" value="BCTRLSENSOR"/>
</dbReference>
<keyword evidence="14" id="KW-0547">Nucleotide-binding</keyword>
<dbReference type="InterPro" id="IPR050428">
    <property type="entry name" value="TCS_sensor_his_kinase"/>
</dbReference>
<dbReference type="PROSITE" id="PS50885">
    <property type="entry name" value="HAMP"/>
    <property type="match status" value="1"/>
</dbReference>
<dbReference type="SMART" id="SM00388">
    <property type="entry name" value="HisKA"/>
    <property type="match status" value="1"/>
</dbReference>
<dbReference type="RefSeq" id="WP_037798447.1">
    <property type="nucleotide sequence ID" value="NZ_CP108057.1"/>
</dbReference>
<dbReference type="InterPro" id="IPR003660">
    <property type="entry name" value="HAMP_dom"/>
</dbReference>
<organism evidence="14 15">
    <name type="scientific">Streptomyces goshikiensis</name>
    <dbReference type="NCBI Taxonomy" id="1942"/>
    <lineage>
        <taxon>Bacteria</taxon>
        <taxon>Bacillati</taxon>
        <taxon>Actinomycetota</taxon>
        <taxon>Actinomycetes</taxon>
        <taxon>Kitasatosporales</taxon>
        <taxon>Streptomycetaceae</taxon>
        <taxon>Streptomyces</taxon>
    </lineage>
</organism>
<evidence type="ECO:0000256" key="7">
    <source>
        <dbReference type="ARBA" id="ARBA00022777"/>
    </source>
</evidence>
<evidence type="ECO:0000256" key="11">
    <source>
        <dbReference type="SAM" id="SignalP"/>
    </source>
</evidence>
<evidence type="ECO:0000256" key="1">
    <source>
        <dbReference type="ARBA" id="ARBA00000085"/>
    </source>
</evidence>
<evidence type="ECO:0000256" key="5">
    <source>
        <dbReference type="ARBA" id="ARBA00022679"/>
    </source>
</evidence>
<evidence type="ECO:0000256" key="9">
    <source>
        <dbReference type="ARBA" id="ARBA00023012"/>
    </source>
</evidence>
<keyword evidence="6" id="KW-0812">Transmembrane</keyword>